<keyword evidence="3" id="KW-1185">Reference proteome</keyword>
<dbReference type="OrthoDB" id="1779586at2"/>
<gene>
    <name evidence="2" type="ORF">DW016_09585</name>
</gene>
<evidence type="ECO:0000313" key="2">
    <source>
        <dbReference type="EMBL" id="RGE87166.1"/>
    </source>
</evidence>
<feature type="transmembrane region" description="Helical" evidence="1">
    <location>
        <begin position="12"/>
        <end position="29"/>
    </location>
</feature>
<evidence type="ECO:0000256" key="1">
    <source>
        <dbReference type="SAM" id="Phobius"/>
    </source>
</evidence>
<name>A0A3E3K2D4_9FIRM</name>
<dbReference type="EMBL" id="QVLX01000004">
    <property type="protein sequence ID" value="RGE87166.1"/>
    <property type="molecule type" value="Genomic_DNA"/>
</dbReference>
<protein>
    <submittedName>
        <fullName evidence="2">Stage III sporulation protein AF</fullName>
    </submittedName>
</protein>
<keyword evidence="1" id="KW-0472">Membrane</keyword>
<reference evidence="2 3" key="1">
    <citation type="submission" date="2018-08" db="EMBL/GenBank/DDBJ databases">
        <title>A genome reference for cultivated species of the human gut microbiota.</title>
        <authorList>
            <person name="Zou Y."/>
            <person name="Xue W."/>
            <person name="Luo G."/>
        </authorList>
    </citation>
    <scope>NUCLEOTIDE SEQUENCE [LARGE SCALE GENOMIC DNA]</scope>
    <source>
        <strain evidence="2 3">AF37-2AT</strain>
    </source>
</reference>
<dbReference type="Proteomes" id="UP000261080">
    <property type="component" value="Unassembled WGS sequence"/>
</dbReference>
<proteinExistence type="predicted"/>
<sequence>MFTYIYDWIKNLVFYLILMTMLMQIIPDSDYKKYIRFFTGLVLILLLARPVFGIFHLEEEFDRIYHSIEYHQNVREMERAREVFESAEEGYLEWEQDMASEASGERETSDEE</sequence>
<keyword evidence="1" id="KW-0812">Transmembrane</keyword>
<keyword evidence="1" id="KW-1133">Transmembrane helix</keyword>
<dbReference type="Pfam" id="PF09581">
    <property type="entry name" value="Spore_III_AF"/>
    <property type="match status" value="1"/>
</dbReference>
<feature type="transmembrane region" description="Helical" evidence="1">
    <location>
        <begin position="35"/>
        <end position="57"/>
    </location>
</feature>
<dbReference type="RefSeq" id="WP_117493571.1">
    <property type="nucleotide sequence ID" value="NZ_BAABYU010000001.1"/>
</dbReference>
<accession>A0A3E3K2D4</accession>
<comment type="caution">
    <text evidence="2">The sequence shown here is derived from an EMBL/GenBank/DDBJ whole genome shotgun (WGS) entry which is preliminary data.</text>
</comment>
<organism evidence="2 3">
    <name type="scientific">Sellimonas intestinalis</name>
    <dbReference type="NCBI Taxonomy" id="1653434"/>
    <lineage>
        <taxon>Bacteria</taxon>
        <taxon>Bacillati</taxon>
        <taxon>Bacillota</taxon>
        <taxon>Clostridia</taxon>
        <taxon>Lachnospirales</taxon>
        <taxon>Lachnospiraceae</taxon>
        <taxon>Sellimonas</taxon>
    </lineage>
</organism>
<evidence type="ECO:0000313" key="3">
    <source>
        <dbReference type="Proteomes" id="UP000261080"/>
    </source>
</evidence>
<dbReference type="AlphaFoldDB" id="A0A3E3K2D4"/>
<dbReference type="InterPro" id="IPR014245">
    <property type="entry name" value="Spore_III_AF"/>
</dbReference>